<sequence length="447" mass="52251">MSTDFYYYHNVKATVVFATNNKTPIDWLHKGKGEFSFVRNENKYRFWGKTAYFPVVVLRNGKPWGDFDFNRLKLHIITRGDFENQLNNFKSLLRIHIPDISVKETRIKYVEICTRYNDKHFDDVSNHIKKAEARFFTTDSEFGFDKRVKGKNFITLAASLFIDKSILNIKTYRFVENFNERKMKISETILPKIEVQIYNPKDLVEAKNEAVPLIKAFQESIGFETSPMIEPEYCLIQDTHLLSHNVRLFNCLKQDFAPRVVKFPKEITQDDLAHKIACFITPEAKSSDEIRNHANISKSTLQRALKRLEPYLEKRGHKGIGIYYQIDTDLFEQQPHNNKAEIRSFTKGKVNKQSKSIRTTKQQEPLKVSKGTNDSVLKLTNDVSYGVIYLPFFIFIRSHFVRVAETFLKQSHKTIKSRFPLVFTSPHTFASHLFLVTRDIIRVANEL</sequence>
<dbReference type="EMBL" id="LBUP01000002">
    <property type="protein sequence ID" value="KKQ66939.1"/>
    <property type="molecule type" value="Genomic_DNA"/>
</dbReference>
<name>A0A0G0LZW4_9BACT</name>
<protein>
    <submittedName>
        <fullName evidence="1">Uncharacterized protein</fullName>
    </submittedName>
</protein>
<reference evidence="1 2" key="1">
    <citation type="journal article" date="2015" name="Nature">
        <title>rRNA introns, odd ribosomes, and small enigmatic genomes across a large radiation of phyla.</title>
        <authorList>
            <person name="Brown C.T."/>
            <person name="Hug L.A."/>
            <person name="Thomas B.C."/>
            <person name="Sharon I."/>
            <person name="Castelle C.J."/>
            <person name="Singh A."/>
            <person name="Wilkins M.J."/>
            <person name="Williams K.H."/>
            <person name="Banfield J.F."/>
        </authorList>
    </citation>
    <scope>NUCLEOTIDE SEQUENCE [LARGE SCALE GENOMIC DNA]</scope>
</reference>
<dbReference type="Proteomes" id="UP000034235">
    <property type="component" value="Unassembled WGS sequence"/>
</dbReference>
<comment type="caution">
    <text evidence="1">The sequence shown here is derived from an EMBL/GenBank/DDBJ whole genome shotgun (WGS) entry which is preliminary data.</text>
</comment>
<dbReference type="AlphaFoldDB" id="A0A0G0LZW4"/>
<gene>
    <name evidence="1" type="ORF">US86_C0002G0056</name>
</gene>
<organism evidence="1 2">
    <name type="scientific">Candidatus Daviesbacteria bacterium GW2011_GWA2_38_24</name>
    <dbReference type="NCBI Taxonomy" id="1618422"/>
    <lineage>
        <taxon>Bacteria</taxon>
        <taxon>Candidatus Daviesiibacteriota</taxon>
    </lineage>
</organism>
<evidence type="ECO:0000313" key="1">
    <source>
        <dbReference type="EMBL" id="KKQ66939.1"/>
    </source>
</evidence>
<accession>A0A0G0LZW4</accession>
<evidence type="ECO:0000313" key="2">
    <source>
        <dbReference type="Proteomes" id="UP000034235"/>
    </source>
</evidence>
<proteinExistence type="predicted"/>